<dbReference type="EMBL" id="FOZX01000003">
    <property type="protein sequence ID" value="SFS65982.1"/>
    <property type="molecule type" value="Genomic_DNA"/>
</dbReference>
<organism evidence="2 3">
    <name type="scientific">Saccharopolyspora flava</name>
    <dbReference type="NCBI Taxonomy" id="95161"/>
    <lineage>
        <taxon>Bacteria</taxon>
        <taxon>Bacillati</taxon>
        <taxon>Actinomycetota</taxon>
        <taxon>Actinomycetes</taxon>
        <taxon>Pseudonocardiales</taxon>
        <taxon>Pseudonocardiaceae</taxon>
        <taxon>Saccharopolyspora</taxon>
    </lineage>
</organism>
<dbReference type="Gene3D" id="3.20.20.30">
    <property type="entry name" value="Luciferase-like domain"/>
    <property type="match status" value="1"/>
</dbReference>
<sequence length="244" mass="26085">MTTPNDTRRALGPVGVYLPVEFADMPPISEQREAAQRLERAGYTAIWVNEVLGKDAFTQVAALLAATDRVVFGTGIVNIWVREPQTAHAAAATLAEAYPGRFVLGLGVGYPEQARAVGREFGSPVATLRDYLSRMSEPGAVPAPRARYPRIIGAMGPKLTALGAEMADGTFPAMRTPEYTAETRKALGPDKLLIVGIDNAAQPQEVADQVRQHRDAGADHVVLMSSARVGLAARTEELAQLAPE</sequence>
<name>A0A1I6RMR8_9PSEU</name>
<dbReference type="InterPro" id="IPR050564">
    <property type="entry name" value="F420-G6PD/mer"/>
</dbReference>
<evidence type="ECO:0000313" key="2">
    <source>
        <dbReference type="EMBL" id="SFS65982.1"/>
    </source>
</evidence>
<dbReference type="SUPFAM" id="SSF51679">
    <property type="entry name" value="Bacterial luciferase-like"/>
    <property type="match status" value="1"/>
</dbReference>
<dbReference type="OrthoDB" id="4760590at2"/>
<evidence type="ECO:0000313" key="3">
    <source>
        <dbReference type="Proteomes" id="UP000198852"/>
    </source>
</evidence>
<keyword evidence="3" id="KW-1185">Reference proteome</keyword>
<dbReference type="GO" id="GO:0016705">
    <property type="term" value="F:oxidoreductase activity, acting on paired donors, with incorporation or reduction of molecular oxygen"/>
    <property type="evidence" value="ECO:0007669"/>
    <property type="project" value="InterPro"/>
</dbReference>
<dbReference type="AlphaFoldDB" id="A0A1I6RMR8"/>
<dbReference type="Proteomes" id="UP000198852">
    <property type="component" value="Unassembled WGS sequence"/>
</dbReference>
<proteinExistence type="predicted"/>
<gene>
    <name evidence="2" type="ORF">SAMN05660874_02397</name>
</gene>
<accession>A0A1I6RMR8</accession>
<dbReference type="PANTHER" id="PTHR43244:SF2">
    <property type="entry name" value="CONSERVED HYPOTHETICAL ALANINE AND PROLINE-RICH PROTEIN"/>
    <property type="match status" value="1"/>
</dbReference>
<dbReference type="STRING" id="95161.SAMN05660874_02397"/>
<reference evidence="3" key="1">
    <citation type="submission" date="2016-10" db="EMBL/GenBank/DDBJ databases">
        <authorList>
            <person name="Varghese N."/>
            <person name="Submissions S."/>
        </authorList>
    </citation>
    <scope>NUCLEOTIDE SEQUENCE [LARGE SCALE GENOMIC DNA]</scope>
    <source>
        <strain evidence="3">DSM 44771</strain>
    </source>
</reference>
<dbReference type="InterPro" id="IPR011251">
    <property type="entry name" value="Luciferase-like_dom"/>
</dbReference>
<protein>
    <submittedName>
        <fullName evidence="2">Probable F420-dependent oxidoreductase, MSMEG_4141 family</fullName>
    </submittedName>
</protein>
<evidence type="ECO:0000259" key="1">
    <source>
        <dbReference type="Pfam" id="PF00296"/>
    </source>
</evidence>
<dbReference type="PANTHER" id="PTHR43244">
    <property type="match status" value="1"/>
</dbReference>
<dbReference type="RefSeq" id="WP_093416214.1">
    <property type="nucleotide sequence ID" value="NZ_FOZX01000003.1"/>
</dbReference>
<dbReference type="Pfam" id="PF00296">
    <property type="entry name" value="Bac_luciferase"/>
    <property type="match status" value="1"/>
</dbReference>
<dbReference type="InterPro" id="IPR036661">
    <property type="entry name" value="Luciferase-like_sf"/>
</dbReference>
<feature type="domain" description="Luciferase-like" evidence="1">
    <location>
        <begin position="26"/>
        <end position="184"/>
    </location>
</feature>
<dbReference type="CDD" id="cd01097">
    <property type="entry name" value="Tetrahydromethanopterin_reductase"/>
    <property type="match status" value="1"/>
</dbReference>